<evidence type="ECO:0000256" key="1">
    <source>
        <dbReference type="SAM" id="MobiDB-lite"/>
    </source>
</evidence>
<dbReference type="SMART" id="SM00368">
    <property type="entry name" value="LRR_RI"/>
    <property type="match status" value="5"/>
</dbReference>
<dbReference type="EMBL" id="CAJJDM010000032">
    <property type="protein sequence ID" value="CAD8062580.1"/>
    <property type="molecule type" value="Genomic_DNA"/>
</dbReference>
<evidence type="ECO:0000313" key="2">
    <source>
        <dbReference type="EMBL" id="CAD8062580.1"/>
    </source>
</evidence>
<gene>
    <name evidence="2" type="ORF">PPRIM_AZ9-3.1.T0330207</name>
</gene>
<feature type="region of interest" description="Disordered" evidence="1">
    <location>
        <begin position="1"/>
        <end position="46"/>
    </location>
</feature>
<dbReference type="AlphaFoldDB" id="A0A8S1L3E1"/>
<dbReference type="PANTHER" id="PTHR24114">
    <property type="entry name" value="LEUCINE RICH REPEAT FAMILY PROTEIN"/>
    <property type="match status" value="1"/>
</dbReference>
<dbReference type="OMA" id="WICEGWL"/>
<dbReference type="Proteomes" id="UP000688137">
    <property type="component" value="Unassembled WGS sequence"/>
</dbReference>
<comment type="caution">
    <text evidence="2">The sequence shown here is derived from an EMBL/GenBank/DDBJ whole genome shotgun (WGS) entry which is preliminary data.</text>
</comment>
<organism evidence="2 3">
    <name type="scientific">Paramecium primaurelia</name>
    <dbReference type="NCBI Taxonomy" id="5886"/>
    <lineage>
        <taxon>Eukaryota</taxon>
        <taxon>Sar</taxon>
        <taxon>Alveolata</taxon>
        <taxon>Ciliophora</taxon>
        <taxon>Intramacronucleata</taxon>
        <taxon>Oligohymenophorea</taxon>
        <taxon>Peniculida</taxon>
        <taxon>Parameciidae</taxon>
        <taxon>Paramecium</taxon>
    </lineage>
</organism>
<sequence>MIQDNHYHTEQTNKYQNQLDRRRSSAQFQDASTMMNPSSTHLSRNASYSMPHESQLNPQILAKIASMIPQNSDNKKKFYRVDQVLKPKKKPDPLEEEQENEIRKNLLLSPEIVKEDLLNKPLVGSQAVQLYYQHYKKVNKVRQQNDFFKISDSVQTAMLRQAEQIDVLPCKIGVIKTKGSEQSLQISHQKYGDRYASMLSEGLKVNSNIKDFYMANNRIQSSGATQILNQIGKVAKVLDLQQNNIGKIGTDSICQQIQSRENKLEVLNIEDNKLGDRNVIRILKALLNSNNKLKSLNISKNYLTNDSAEILKESIIQLDNMEQLYIHWNQIKGWGGQKIFEALIENKTLLVFDAGWNSFGIQERKDVQCIQKICDFLITNKTVLHFDLSSNQFNLNDCKLIANALKQNRTIYGFHFVNNWGVVDARGFLQIQENELQRVLGETPRIKGLQQTTTIRQENVCWICEGWQEQKFTWIPDVSGEGEADPLFIHLDFEAYKQVYIPKTQDQISLTLMIPTNTTQYIYTMTDTQVIANDQPNIPYGHQLKINYNNNNITVLMENVNYVKKDKHFLIFDQVEYKPLISVLPRTPDPIYIPPKLKKQKRIWTFPISIWAKDFKFENEDLLKKCFEKDFACSKISKIVKNPDELLEIKNVLWLHYKLIKETYKQYSSNSPTGDIWSISSNVITEFAQQTELIDGKTLKLSDLDLKFIATCAASIEYKGNFRNPERALCRFQFMEFLVRVSEDKYLKTKVANNMLEATKMILEQCKTYMSTFDAQKWRNERYFNEQCDDCLKFFRPLLNHIYNKFSVKKVKPGQKKFMCLDELHEICSQANLFDERFVERDADNAFNLSMMLQIDELESDRIFQMTFIEFLEAIARITDKVSMPGIDAVDLTWDQRLAQPLHLKLEKMLIHLANTCSSEEFKLQYGNINKSMFAVVEEDD</sequence>
<name>A0A8S1L3E1_PARPR</name>
<feature type="compositionally biased region" description="Polar residues" evidence="1">
    <location>
        <begin position="25"/>
        <end position="46"/>
    </location>
</feature>
<feature type="compositionally biased region" description="Basic and acidic residues" evidence="1">
    <location>
        <begin position="1"/>
        <end position="11"/>
    </location>
</feature>
<dbReference type="InterPro" id="IPR052394">
    <property type="entry name" value="LRR-containing"/>
</dbReference>
<reference evidence="2" key="1">
    <citation type="submission" date="2021-01" db="EMBL/GenBank/DDBJ databases">
        <authorList>
            <consortium name="Genoscope - CEA"/>
            <person name="William W."/>
        </authorList>
    </citation>
    <scope>NUCLEOTIDE SEQUENCE</scope>
</reference>
<accession>A0A8S1L3E1</accession>
<keyword evidence="3" id="KW-1185">Reference proteome</keyword>
<evidence type="ECO:0000313" key="3">
    <source>
        <dbReference type="Proteomes" id="UP000688137"/>
    </source>
</evidence>
<protein>
    <recommendedName>
        <fullName evidence="4">Leucine Rich Repeat family protein</fullName>
    </recommendedName>
</protein>
<proteinExistence type="predicted"/>
<dbReference type="PANTHER" id="PTHR24114:SF2">
    <property type="entry name" value="F-BOX DOMAIN-CONTAINING PROTEIN-RELATED"/>
    <property type="match status" value="1"/>
</dbReference>
<evidence type="ECO:0008006" key="4">
    <source>
        <dbReference type="Google" id="ProtNLM"/>
    </source>
</evidence>